<dbReference type="Proteomes" id="UP000775213">
    <property type="component" value="Unassembled WGS sequence"/>
</dbReference>
<keyword evidence="2" id="KW-1185">Reference proteome</keyword>
<evidence type="ECO:0000313" key="2">
    <source>
        <dbReference type="Proteomes" id="UP000775213"/>
    </source>
</evidence>
<dbReference type="AlphaFoldDB" id="A0AAV7HJA7"/>
<accession>A0AAV7HJA7</accession>
<proteinExistence type="predicted"/>
<gene>
    <name evidence="1" type="ORF">IEQ34_002388</name>
</gene>
<dbReference type="EMBL" id="JAGFBR010000003">
    <property type="protein sequence ID" value="KAH0469156.1"/>
    <property type="molecule type" value="Genomic_DNA"/>
</dbReference>
<organism evidence="1 2">
    <name type="scientific">Dendrobium chrysotoxum</name>
    <name type="common">Orchid</name>
    <dbReference type="NCBI Taxonomy" id="161865"/>
    <lineage>
        <taxon>Eukaryota</taxon>
        <taxon>Viridiplantae</taxon>
        <taxon>Streptophyta</taxon>
        <taxon>Embryophyta</taxon>
        <taxon>Tracheophyta</taxon>
        <taxon>Spermatophyta</taxon>
        <taxon>Magnoliopsida</taxon>
        <taxon>Liliopsida</taxon>
        <taxon>Asparagales</taxon>
        <taxon>Orchidaceae</taxon>
        <taxon>Epidendroideae</taxon>
        <taxon>Malaxideae</taxon>
        <taxon>Dendrobiinae</taxon>
        <taxon>Dendrobium</taxon>
    </lineage>
</organism>
<reference evidence="1 2" key="1">
    <citation type="journal article" date="2021" name="Hortic Res">
        <title>Chromosome-scale assembly of the Dendrobium chrysotoxum genome enhances the understanding of orchid evolution.</title>
        <authorList>
            <person name="Zhang Y."/>
            <person name="Zhang G.Q."/>
            <person name="Zhang D."/>
            <person name="Liu X.D."/>
            <person name="Xu X.Y."/>
            <person name="Sun W.H."/>
            <person name="Yu X."/>
            <person name="Zhu X."/>
            <person name="Wang Z.W."/>
            <person name="Zhao X."/>
            <person name="Zhong W.Y."/>
            <person name="Chen H."/>
            <person name="Yin W.L."/>
            <person name="Huang T."/>
            <person name="Niu S.C."/>
            <person name="Liu Z.J."/>
        </authorList>
    </citation>
    <scope>NUCLEOTIDE SEQUENCE [LARGE SCALE GENOMIC DNA]</scope>
    <source>
        <strain evidence="1">Lindl</strain>
    </source>
</reference>
<evidence type="ECO:0000313" key="1">
    <source>
        <dbReference type="EMBL" id="KAH0469156.1"/>
    </source>
</evidence>
<sequence length="73" mass="7949">MVCNPRLLVDDGGRSTPLWKTTEAALSAITIAISVRPGAREISAFVLLIWLNATENPCKKQKLVFPIAVSLSR</sequence>
<comment type="caution">
    <text evidence="1">The sequence shown here is derived from an EMBL/GenBank/DDBJ whole genome shotgun (WGS) entry which is preliminary data.</text>
</comment>
<name>A0AAV7HJA7_DENCH</name>
<protein>
    <submittedName>
        <fullName evidence="1">Uncharacterized protein</fullName>
    </submittedName>
</protein>